<dbReference type="STRING" id="431595.K3WWE4"/>
<evidence type="ECO:0000313" key="1">
    <source>
        <dbReference type="EnsemblProtists" id="PYU1_T009292"/>
    </source>
</evidence>
<dbReference type="EnsemblProtists" id="PYU1_T009292">
    <property type="protein sequence ID" value="PYU1_T009292"/>
    <property type="gene ID" value="PYU1_G009274"/>
</dbReference>
<dbReference type="VEuPathDB" id="FungiDB:PYU1_G009274"/>
<reference evidence="2" key="1">
    <citation type="journal article" date="2010" name="Genome Biol.">
        <title>Genome sequence of the necrotrophic plant pathogen Pythium ultimum reveals original pathogenicity mechanisms and effector repertoire.</title>
        <authorList>
            <person name="Levesque C.A."/>
            <person name="Brouwer H."/>
            <person name="Cano L."/>
            <person name="Hamilton J.P."/>
            <person name="Holt C."/>
            <person name="Huitema E."/>
            <person name="Raffaele S."/>
            <person name="Robideau G.P."/>
            <person name="Thines M."/>
            <person name="Win J."/>
            <person name="Zerillo M.M."/>
            <person name="Beakes G.W."/>
            <person name="Boore J.L."/>
            <person name="Busam D."/>
            <person name="Dumas B."/>
            <person name="Ferriera S."/>
            <person name="Fuerstenberg S.I."/>
            <person name="Gachon C.M."/>
            <person name="Gaulin E."/>
            <person name="Govers F."/>
            <person name="Grenville-Briggs L."/>
            <person name="Horner N."/>
            <person name="Hostetler J."/>
            <person name="Jiang R.H."/>
            <person name="Johnson J."/>
            <person name="Krajaejun T."/>
            <person name="Lin H."/>
            <person name="Meijer H.J."/>
            <person name="Moore B."/>
            <person name="Morris P."/>
            <person name="Phuntmart V."/>
            <person name="Puiu D."/>
            <person name="Shetty J."/>
            <person name="Stajich J.E."/>
            <person name="Tripathy S."/>
            <person name="Wawra S."/>
            <person name="van West P."/>
            <person name="Whitty B.R."/>
            <person name="Coutinho P.M."/>
            <person name="Henrissat B."/>
            <person name="Martin F."/>
            <person name="Thomas P.D."/>
            <person name="Tyler B.M."/>
            <person name="De Vries R.P."/>
            <person name="Kamoun S."/>
            <person name="Yandell M."/>
            <person name="Tisserat N."/>
            <person name="Buell C.R."/>
        </authorList>
    </citation>
    <scope>NUCLEOTIDE SEQUENCE</scope>
    <source>
        <strain evidence="2">DAOM:BR144</strain>
    </source>
</reference>
<dbReference type="InParanoid" id="K3WWE4"/>
<organism evidence="1 2">
    <name type="scientific">Globisporangium ultimum (strain ATCC 200006 / CBS 805.95 / DAOM BR144)</name>
    <name type="common">Pythium ultimum</name>
    <dbReference type="NCBI Taxonomy" id="431595"/>
    <lineage>
        <taxon>Eukaryota</taxon>
        <taxon>Sar</taxon>
        <taxon>Stramenopiles</taxon>
        <taxon>Oomycota</taxon>
        <taxon>Peronosporomycetes</taxon>
        <taxon>Pythiales</taxon>
        <taxon>Pythiaceae</taxon>
        <taxon>Globisporangium</taxon>
    </lineage>
</organism>
<dbReference type="Gene3D" id="3.40.50.720">
    <property type="entry name" value="NAD(P)-binding Rossmann-like Domain"/>
    <property type="match status" value="1"/>
</dbReference>
<dbReference type="Proteomes" id="UP000019132">
    <property type="component" value="Unassembled WGS sequence"/>
</dbReference>
<dbReference type="EMBL" id="GL376632">
    <property type="status" value="NOT_ANNOTATED_CDS"/>
    <property type="molecule type" value="Genomic_DNA"/>
</dbReference>
<proteinExistence type="predicted"/>
<name>K3WWE4_GLOUD</name>
<dbReference type="HOGENOM" id="CLU_1942315_0_0_1"/>
<protein>
    <submittedName>
        <fullName evidence="1">Uncharacterized protein</fullName>
    </submittedName>
</protein>
<dbReference type="AlphaFoldDB" id="K3WWE4"/>
<evidence type="ECO:0000313" key="2">
    <source>
        <dbReference type="Proteomes" id="UP000019132"/>
    </source>
</evidence>
<accession>K3WWE4</accession>
<dbReference type="Gene3D" id="3.90.180.10">
    <property type="entry name" value="Medium-chain alcohol dehydrogenases, catalytic domain"/>
    <property type="match status" value="1"/>
</dbReference>
<reference evidence="1" key="3">
    <citation type="submission" date="2015-02" db="UniProtKB">
        <authorList>
            <consortium name="EnsemblProtists"/>
        </authorList>
    </citation>
    <scope>IDENTIFICATION</scope>
    <source>
        <strain evidence="1">DAOM BR144</strain>
    </source>
</reference>
<reference evidence="2" key="2">
    <citation type="submission" date="2010-04" db="EMBL/GenBank/DDBJ databases">
        <authorList>
            <person name="Buell R."/>
            <person name="Hamilton J."/>
            <person name="Hostetler J."/>
        </authorList>
    </citation>
    <scope>NUCLEOTIDE SEQUENCE [LARGE SCALE GENOMIC DNA]</scope>
    <source>
        <strain evidence="2">DAOM:BR144</strain>
    </source>
</reference>
<keyword evidence="2" id="KW-1185">Reference proteome</keyword>
<sequence>MVDFDYRRRRQHVFGIQLVKTVSTEQVIEYTTDKWVDVLDDHTVDLIHDCGVEPHVRENAVQQILKKDADRFITIGMFHYCKPMGDDLRDIIRDIEKNQIKPTVDFVPFRERVTHKLQHGCILGHHEIPK</sequence>